<proteinExistence type="predicted"/>
<dbReference type="OrthoDB" id="8223265at2"/>
<accession>A0A1I3LIA9</accession>
<dbReference type="RefSeq" id="WP_092863123.1">
    <property type="nucleotide sequence ID" value="NZ_FOQH01000010.1"/>
</dbReference>
<dbReference type="STRING" id="1114924.SAMN05216258_11043"/>
<keyword evidence="2" id="KW-1185">Reference proteome</keyword>
<evidence type="ECO:0000313" key="1">
    <source>
        <dbReference type="EMBL" id="SFI84479.1"/>
    </source>
</evidence>
<dbReference type="Proteomes" id="UP000199377">
    <property type="component" value="Unassembled WGS sequence"/>
</dbReference>
<dbReference type="EMBL" id="FOQH01000010">
    <property type="protein sequence ID" value="SFI84479.1"/>
    <property type="molecule type" value="Genomic_DNA"/>
</dbReference>
<name>A0A1I3LIA9_9RHOB</name>
<evidence type="ECO:0000313" key="2">
    <source>
        <dbReference type="Proteomes" id="UP000199377"/>
    </source>
</evidence>
<sequence length="318" mass="31836">MCDPITAISLGSAAASGVTGIIGANKAADAQKDAADASAALQKYMYDQTREDYGPYREAGYDALGALAFELGLGPRPGSVGGGGADLNIERIPGTRQGGPAQPAGGRQGGPGYYETPDGDFKYSVQARPGYTAPGGAAVGGGRTNPLFKVGDMTFADRASARSYIKDQRGGGTEYRGFEATPGYQFQLEQGQQAIDRSAAARGGLFSGATMKASQRFGQGLAAQEYNTYLNRLAALAGTGQAATGATASAGQASAANTGNALMTAGQARASGYSGMANALSGGVQNGLGLYALSGGFDADGGSSLAPNSSPVPVPRPS</sequence>
<organism evidence="1 2">
    <name type="scientific">Albimonas pacifica</name>
    <dbReference type="NCBI Taxonomy" id="1114924"/>
    <lineage>
        <taxon>Bacteria</taxon>
        <taxon>Pseudomonadati</taxon>
        <taxon>Pseudomonadota</taxon>
        <taxon>Alphaproteobacteria</taxon>
        <taxon>Rhodobacterales</taxon>
        <taxon>Paracoccaceae</taxon>
        <taxon>Albimonas</taxon>
    </lineage>
</organism>
<dbReference type="AlphaFoldDB" id="A0A1I3LIA9"/>
<protein>
    <submittedName>
        <fullName evidence="1">Uncharacterized protein</fullName>
    </submittedName>
</protein>
<reference evidence="1 2" key="1">
    <citation type="submission" date="2016-10" db="EMBL/GenBank/DDBJ databases">
        <authorList>
            <person name="de Groot N.N."/>
        </authorList>
    </citation>
    <scope>NUCLEOTIDE SEQUENCE [LARGE SCALE GENOMIC DNA]</scope>
    <source>
        <strain evidence="1 2">CGMCC 1.11030</strain>
    </source>
</reference>
<gene>
    <name evidence="1" type="ORF">SAMN05216258_11043</name>
</gene>